<feature type="transmembrane region" description="Helical" evidence="1">
    <location>
        <begin position="274"/>
        <end position="297"/>
    </location>
</feature>
<reference evidence="3 4" key="1">
    <citation type="journal article" date="2019" name="Nat. Ecol. Evol.">
        <title>Megaphylogeny resolves global patterns of mushroom evolution.</title>
        <authorList>
            <person name="Varga T."/>
            <person name="Krizsan K."/>
            <person name="Foldi C."/>
            <person name="Dima B."/>
            <person name="Sanchez-Garcia M."/>
            <person name="Sanchez-Ramirez S."/>
            <person name="Szollosi G.J."/>
            <person name="Szarkandi J.G."/>
            <person name="Papp V."/>
            <person name="Albert L."/>
            <person name="Andreopoulos W."/>
            <person name="Angelini C."/>
            <person name="Antonin V."/>
            <person name="Barry K.W."/>
            <person name="Bougher N.L."/>
            <person name="Buchanan P."/>
            <person name="Buyck B."/>
            <person name="Bense V."/>
            <person name="Catcheside P."/>
            <person name="Chovatia M."/>
            <person name="Cooper J."/>
            <person name="Damon W."/>
            <person name="Desjardin D."/>
            <person name="Finy P."/>
            <person name="Geml J."/>
            <person name="Haridas S."/>
            <person name="Hughes K."/>
            <person name="Justo A."/>
            <person name="Karasinski D."/>
            <person name="Kautmanova I."/>
            <person name="Kiss B."/>
            <person name="Kocsube S."/>
            <person name="Kotiranta H."/>
            <person name="LaButti K.M."/>
            <person name="Lechner B.E."/>
            <person name="Liimatainen K."/>
            <person name="Lipzen A."/>
            <person name="Lukacs Z."/>
            <person name="Mihaltcheva S."/>
            <person name="Morgado L.N."/>
            <person name="Niskanen T."/>
            <person name="Noordeloos M.E."/>
            <person name="Ohm R.A."/>
            <person name="Ortiz-Santana B."/>
            <person name="Ovrebo C."/>
            <person name="Racz N."/>
            <person name="Riley R."/>
            <person name="Savchenko A."/>
            <person name="Shiryaev A."/>
            <person name="Soop K."/>
            <person name="Spirin V."/>
            <person name="Szebenyi C."/>
            <person name="Tomsovsky M."/>
            <person name="Tulloss R.E."/>
            <person name="Uehling J."/>
            <person name="Grigoriev I.V."/>
            <person name="Vagvolgyi C."/>
            <person name="Papp T."/>
            <person name="Martin F.M."/>
            <person name="Miettinen O."/>
            <person name="Hibbett D.S."/>
            <person name="Nagy L.G."/>
        </authorList>
    </citation>
    <scope>NUCLEOTIDE SEQUENCE [LARGE SCALE GENOMIC DNA]</scope>
    <source>
        <strain evidence="3 4">OMC1185</strain>
    </source>
</reference>
<evidence type="ECO:0000313" key="3">
    <source>
        <dbReference type="EMBL" id="TFK48142.1"/>
    </source>
</evidence>
<feature type="domain" description="DUF6534" evidence="2">
    <location>
        <begin position="243"/>
        <end position="328"/>
    </location>
</feature>
<name>A0A5C3MTQ5_9AGAM</name>
<protein>
    <recommendedName>
        <fullName evidence="2">DUF6534 domain-containing protein</fullName>
    </recommendedName>
</protein>
<evidence type="ECO:0000256" key="1">
    <source>
        <dbReference type="SAM" id="Phobius"/>
    </source>
</evidence>
<keyword evidence="1" id="KW-1133">Transmembrane helix</keyword>
<keyword evidence="4" id="KW-1185">Reference proteome</keyword>
<accession>A0A5C3MTQ5</accession>
<feature type="transmembrane region" description="Helical" evidence="1">
    <location>
        <begin position="195"/>
        <end position="219"/>
    </location>
</feature>
<keyword evidence="1" id="KW-0812">Transmembrane</keyword>
<evidence type="ECO:0000313" key="4">
    <source>
        <dbReference type="Proteomes" id="UP000305948"/>
    </source>
</evidence>
<feature type="transmembrane region" description="Helical" evidence="1">
    <location>
        <begin position="84"/>
        <end position="104"/>
    </location>
</feature>
<organism evidence="3 4">
    <name type="scientific">Heliocybe sulcata</name>
    <dbReference type="NCBI Taxonomy" id="5364"/>
    <lineage>
        <taxon>Eukaryota</taxon>
        <taxon>Fungi</taxon>
        <taxon>Dikarya</taxon>
        <taxon>Basidiomycota</taxon>
        <taxon>Agaricomycotina</taxon>
        <taxon>Agaricomycetes</taxon>
        <taxon>Gloeophyllales</taxon>
        <taxon>Gloeophyllaceae</taxon>
        <taxon>Heliocybe</taxon>
    </lineage>
</organism>
<proteinExistence type="predicted"/>
<dbReference type="EMBL" id="ML213520">
    <property type="protein sequence ID" value="TFK48142.1"/>
    <property type="molecule type" value="Genomic_DNA"/>
</dbReference>
<dbReference type="InterPro" id="IPR045339">
    <property type="entry name" value="DUF6534"/>
</dbReference>
<dbReference type="PANTHER" id="PTHR40465">
    <property type="entry name" value="CHROMOSOME 1, WHOLE GENOME SHOTGUN SEQUENCE"/>
    <property type="match status" value="1"/>
</dbReference>
<dbReference type="AlphaFoldDB" id="A0A5C3MTQ5"/>
<keyword evidence="1" id="KW-0472">Membrane</keyword>
<dbReference type="Pfam" id="PF20152">
    <property type="entry name" value="DUF6534"/>
    <property type="match status" value="1"/>
</dbReference>
<dbReference type="Proteomes" id="UP000305948">
    <property type="component" value="Unassembled WGS sequence"/>
</dbReference>
<evidence type="ECO:0000259" key="2">
    <source>
        <dbReference type="Pfam" id="PF20152"/>
    </source>
</evidence>
<gene>
    <name evidence="3" type="ORF">OE88DRAFT_1737849</name>
</gene>
<feature type="transmembrane region" description="Helical" evidence="1">
    <location>
        <begin position="52"/>
        <end position="77"/>
    </location>
</feature>
<dbReference type="STRING" id="5364.A0A5C3MTQ5"/>
<dbReference type="OrthoDB" id="2798516at2759"/>
<sequence>MPYICHHHQILVPGGVRLQCGHIQNPGDHTSLPSAPLAVLPPSMDSIIVTSYGSLLVGLVVSAVLFGITNLQVFIYFKTYRNDVLLYKLSVGLLWFLDAFHLALSTHAVFWYLVTNFGRITLDIPIVWSFKLELVFMLEQRVLTDPVTSLQIITVLIVQRYVSTISSMGHPELRQLSNAKPIRSSPVERSGATRLAVCFVLLLVLGNYGMNIATVYFVYAKMCVAEQAAQYAWLIYASYASCTAVDLAIVVTFCWTMWGHRTGHARSNSMIHRIIVYVLGSGSLTSLFCIICLVTLASMPGDFVSYGISFSLNKIYVNSFLAMLNSRGSFKQGLEDEEVAARNVHQHRMVDLLRSVGAGRFVPDKSLDAAETSSGPDGKAERATTTKTFKQSLGQTKSIEIMIDREAFTRVG</sequence>
<dbReference type="PANTHER" id="PTHR40465:SF1">
    <property type="entry name" value="DUF6534 DOMAIN-CONTAINING PROTEIN"/>
    <property type="match status" value="1"/>
</dbReference>
<feature type="transmembrane region" description="Helical" evidence="1">
    <location>
        <begin position="231"/>
        <end position="253"/>
    </location>
</feature>